<sequence>MTAERPSLHFHQAPADPADKWEFDDKPREECGVFGVFGSEDASVLTALGLHGLQHRGQEGCGIVSYDGRFHNERYLGLVGEHFAGADMPVRLPGNSAIGHTRYATSGGTILRNVQPLFADLALGGFAIAHNGNLTNARDLRERLVENGSIFQSTSDTECILQLIAKSKKARVVDRFVEALHDIQGAYALVALTDTMMIGARDPIGIRPLVLGDREGAPILASETCALDMIGAKFVRTIEPGEVVVASRGKLGKIEIVSHFPFPRRKARPCIFEFVYFCRPDSVVDERSVYDIRKRMGRRLAEETGVEADVIVPVPDSGVPAAMGFAAASGIPYELGIIRNHYVGRTFIQPKQEIRALGVRLKHSANRDVLKGKRVVLVDDSIVRGTTSRKIVQMVREAGAKEVHFRSASPPIKHPDFYGIDMPAVAELMAAQMTIEEMRKSLGVDSLGFLSVEGLYWAMGENARNAENPQFTDHAFTGDYPTPLLDHSRDQSGRDVQLSLLADKAAE</sequence>
<dbReference type="GO" id="GO:0006189">
    <property type="term" value="P:'de novo' IMP biosynthetic process"/>
    <property type="evidence" value="ECO:0007669"/>
    <property type="project" value="UniProtKB-UniRule"/>
</dbReference>
<dbReference type="SUPFAM" id="SSF56235">
    <property type="entry name" value="N-terminal nucleophile aminohydrolases (Ntn hydrolases)"/>
    <property type="match status" value="1"/>
</dbReference>
<comment type="cofactor">
    <cofactor evidence="7 10">
        <name>Mg(2+)</name>
        <dbReference type="ChEBI" id="CHEBI:18420"/>
    </cofactor>
    <text evidence="7 10">Binds 1 Mg(2+) ion per subunit.</text>
</comment>
<gene>
    <name evidence="7 13" type="primary">purF</name>
    <name evidence="13" type="ORF">DSM104635_02342</name>
</gene>
<feature type="binding site" evidence="7 10">
    <location>
        <position position="317"/>
    </location>
    <ligand>
        <name>Mg(2+)</name>
        <dbReference type="ChEBI" id="CHEBI:18420"/>
    </ligand>
</feature>
<evidence type="ECO:0000313" key="14">
    <source>
        <dbReference type="Proteomes" id="UP000431269"/>
    </source>
</evidence>
<dbReference type="Proteomes" id="UP000431269">
    <property type="component" value="Chromosome"/>
</dbReference>
<comment type="pathway">
    <text evidence="1 7 8">Purine metabolism; IMP biosynthesis via de novo pathway; N(1)-(5-phospho-D-ribosyl)glycinamide from 5-phospho-alpha-D-ribose 1-diphosphate: step 1/2.</text>
</comment>
<dbReference type="GO" id="GO:0000287">
    <property type="term" value="F:magnesium ion binding"/>
    <property type="evidence" value="ECO:0007669"/>
    <property type="project" value="UniProtKB-UniRule"/>
</dbReference>
<evidence type="ECO:0000256" key="11">
    <source>
        <dbReference type="SAM" id="MobiDB-lite"/>
    </source>
</evidence>
<keyword evidence="7 10" id="KW-0460">Magnesium</keyword>
<evidence type="ECO:0000313" key="13">
    <source>
        <dbReference type="EMBL" id="QGZ95493.1"/>
    </source>
</evidence>
<dbReference type="CDD" id="cd00715">
    <property type="entry name" value="GPATase_N"/>
    <property type="match status" value="1"/>
</dbReference>
<comment type="similarity">
    <text evidence="2 7 8">In the C-terminal section; belongs to the purine/pyrimidine phosphoribosyltransferase family.</text>
</comment>
<dbReference type="HAMAP" id="MF_01931">
    <property type="entry name" value="PurF"/>
    <property type="match status" value="1"/>
</dbReference>
<dbReference type="InterPro" id="IPR000836">
    <property type="entry name" value="PRTase_dom"/>
</dbReference>
<evidence type="ECO:0000256" key="1">
    <source>
        <dbReference type="ARBA" id="ARBA00005209"/>
    </source>
</evidence>
<keyword evidence="4 7" id="KW-0808">Transferase</keyword>
<dbReference type="InterPro" id="IPR029055">
    <property type="entry name" value="Ntn_hydrolases_N"/>
</dbReference>
<keyword evidence="14" id="KW-1185">Reference proteome</keyword>
<accession>A0A6I6MWC8</accession>
<dbReference type="KEGG" id="tsv:DSM104635_02342"/>
<dbReference type="InterPro" id="IPR029057">
    <property type="entry name" value="PRTase-like"/>
</dbReference>
<evidence type="ECO:0000256" key="5">
    <source>
        <dbReference type="ARBA" id="ARBA00022755"/>
    </source>
</evidence>
<keyword evidence="7 10" id="KW-0479">Metal-binding</keyword>
<dbReference type="PROSITE" id="PS51278">
    <property type="entry name" value="GATASE_TYPE_2"/>
    <property type="match status" value="1"/>
</dbReference>
<dbReference type="InterPro" id="IPR017932">
    <property type="entry name" value="GATase_2_dom"/>
</dbReference>
<keyword evidence="6 7" id="KW-0315">Glutamine amidotransferase</keyword>
<evidence type="ECO:0000256" key="9">
    <source>
        <dbReference type="PIRSR" id="PIRSR000485-1"/>
    </source>
</evidence>
<keyword evidence="3 7" id="KW-0328">Glycosyltransferase</keyword>
<dbReference type="PIRSF" id="PIRSF000485">
    <property type="entry name" value="Amd_phspho_trans"/>
    <property type="match status" value="1"/>
</dbReference>
<comment type="function">
    <text evidence="7">Catalyzes the formation of phosphoribosylamine from phosphoribosylpyrophosphate (PRPP) and glutamine.</text>
</comment>
<dbReference type="NCBIfam" id="TIGR01134">
    <property type="entry name" value="purF"/>
    <property type="match status" value="1"/>
</dbReference>
<dbReference type="PANTHER" id="PTHR11907">
    <property type="entry name" value="AMIDOPHOSPHORIBOSYLTRANSFERASE"/>
    <property type="match status" value="1"/>
</dbReference>
<keyword evidence="5 7" id="KW-0658">Purine biosynthesis</keyword>
<dbReference type="GO" id="GO:0009113">
    <property type="term" value="P:purine nucleobase biosynthetic process"/>
    <property type="evidence" value="ECO:0007669"/>
    <property type="project" value="UniProtKB-UniRule"/>
</dbReference>
<dbReference type="Pfam" id="PF13537">
    <property type="entry name" value="GATase_7"/>
    <property type="match status" value="1"/>
</dbReference>
<evidence type="ECO:0000256" key="6">
    <source>
        <dbReference type="ARBA" id="ARBA00022962"/>
    </source>
</evidence>
<evidence type="ECO:0000256" key="7">
    <source>
        <dbReference type="HAMAP-Rule" id="MF_01931"/>
    </source>
</evidence>
<evidence type="ECO:0000256" key="8">
    <source>
        <dbReference type="PIRNR" id="PIRNR000485"/>
    </source>
</evidence>
<organism evidence="13 14">
    <name type="scientific">Terricaulis silvestris</name>
    <dbReference type="NCBI Taxonomy" id="2686094"/>
    <lineage>
        <taxon>Bacteria</taxon>
        <taxon>Pseudomonadati</taxon>
        <taxon>Pseudomonadota</taxon>
        <taxon>Alphaproteobacteria</taxon>
        <taxon>Caulobacterales</taxon>
        <taxon>Caulobacteraceae</taxon>
        <taxon>Terricaulis</taxon>
    </lineage>
</organism>
<evidence type="ECO:0000256" key="2">
    <source>
        <dbReference type="ARBA" id="ARBA00010138"/>
    </source>
</evidence>
<dbReference type="Gene3D" id="3.60.20.10">
    <property type="entry name" value="Glutamine Phosphoribosylpyrophosphate, subunit 1, domain 1"/>
    <property type="match status" value="1"/>
</dbReference>
<dbReference type="InterPro" id="IPR005854">
    <property type="entry name" value="PurF"/>
</dbReference>
<proteinExistence type="inferred from homology"/>
<dbReference type="UniPathway" id="UPA00074">
    <property type="reaction ID" value="UER00124"/>
</dbReference>
<evidence type="ECO:0000256" key="10">
    <source>
        <dbReference type="PIRSR" id="PIRSR000485-2"/>
    </source>
</evidence>
<comment type="catalytic activity">
    <reaction evidence="7 8">
        <text>5-phospho-beta-D-ribosylamine + L-glutamate + diphosphate = 5-phospho-alpha-D-ribose 1-diphosphate + L-glutamine + H2O</text>
        <dbReference type="Rhea" id="RHEA:14905"/>
        <dbReference type="ChEBI" id="CHEBI:15377"/>
        <dbReference type="ChEBI" id="CHEBI:29985"/>
        <dbReference type="ChEBI" id="CHEBI:33019"/>
        <dbReference type="ChEBI" id="CHEBI:58017"/>
        <dbReference type="ChEBI" id="CHEBI:58359"/>
        <dbReference type="ChEBI" id="CHEBI:58681"/>
        <dbReference type="EC" id="2.4.2.14"/>
    </reaction>
</comment>
<feature type="binding site" evidence="7 10">
    <location>
        <position position="379"/>
    </location>
    <ligand>
        <name>Mg(2+)</name>
        <dbReference type="ChEBI" id="CHEBI:18420"/>
    </ligand>
</feature>
<comment type="caution">
    <text evidence="7">Lacks conserved residue(s) required for the propagation of feature annotation.</text>
</comment>
<feature type="region of interest" description="Disordered" evidence="11">
    <location>
        <begin position="1"/>
        <end position="20"/>
    </location>
</feature>
<dbReference type="CDD" id="cd06223">
    <property type="entry name" value="PRTases_typeI"/>
    <property type="match status" value="1"/>
</dbReference>
<feature type="active site" description="Nucleophile" evidence="7 9">
    <location>
        <position position="31"/>
    </location>
</feature>
<feature type="region of interest" description="Disordered" evidence="11">
    <location>
        <begin position="469"/>
        <end position="492"/>
    </location>
</feature>
<dbReference type="InterPro" id="IPR035584">
    <property type="entry name" value="PurF_N"/>
</dbReference>
<dbReference type="EMBL" id="CP047045">
    <property type="protein sequence ID" value="QGZ95493.1"/>
    <property type="molecule type" value="Genomic_DNA"/>
</dbReference>
<dbReference type="Gene3D" id="3.40.50.2020">
    <property type="match status" value="1"/>
</dbReference>
<dbReference type="EC" id="2.4.2.14" evidence="7"/>
<evidence type="ECO:0000256" key="4">
    <source>
        <dbReference type="ARBA" id="ARBA00022679"/>
    </source>
</evidence>
<dbReference type="GO" id="GO:0004044">
    <property type="term" value="F:amidophosphoribosyltransferase activity"/>
    <property type="evidence" value="ECO:0007669"/>
    <property type="project" value="UniProtKB-UniRule"/>
</dbReference>
<evidence type="ECO:0000256" key="3">
    <source>
        <dbReference type="ARBA" id="ARBA00022676"/>
    </source>
</evidence>
<dbReference type="AlphaFoldDB" id="A0A6I6MWC8"/>
<dbReference type="RefSeq" id="WP_158766349.1">
    <property type="nucleotide sequence ID" value="NZ_CP047045.1"/>
</dbReference>
<name>A0A6I6MWC8_9CAUL</name>
<dbReference type="SUPFAM" id="SSF53271">
    <property type="entry name" value="PRTase-like"/>
    <property type="match status" value="1"/>
</dbReference>
<protein>
    <recommendedName>
        <fullName evidence="7">Amidophosphoribosyltransferase</fullName>
        <shortName evidence="7">ATase</shortName>
        <ecNumber evidence="7">2.4.2.14</ecNumber>
    </recommendedName>
    <alternativeName>
        <fullName evidence="7">Glutamine phosphoribosylpyrophosphate amidotransferase</fullName>
        <shortName evidence="7">GPATase</shortName>
    </alternativeName>
</protein>
<dbReference type="Pfam" id="PF00156">
    <property type="entry name" value="Pribosyltran"/>
    <property type="match status" value="1"/>
</dbReference>
<evidence type="ECO:0000259" key="12">
    <source>
        <dbReference type="PROSITE" id="PS51278"/>
    </source>
</evidence>
<feature type="binding site" evidence="7 10">
    <location>
        <position position="380"/>
    </location>
    <ligand>
        <name>Mg(2+)</name>
        <dbReference type="ChEBI" id="CHEBI:18420"/>
    </ligand>
</feature>
<feature type="domain" description="Glutamine amidotransferase type-2" evidence="12">
    <location>
        <begin position="31"/>
        <end position="249"/>
    </location>
</feature>
<reference evidence="14" key="1">
    <citation type="submission" date="2019-12" db="EMBL/GenBank/DDBJ databases">
        <title>Complete genome of Terracaulis silvestris 0127_4.</title>
        <authorList>
            <person name="Vieira S."/>
            <person name="Riedel T."/>
            <person name="Sproer C."/>
            <person name="Pascual J."/>
            <person name="Boedeker C."/>
            <person name="Overmann J."/>
        </authorList>
    </citation>
    <scope>NUCLEOTIDE SEQUENCE [LARGE SCALE GENOMIC DNA]</scope>
    <source>
        <strain evidence="14">0127_4</strain>
    </source>
</reference>